<organism evidence="2 3">
    <name type="scientific">Kocuria soli</name>
    <dbReference type="NCBI Taxonomy" id="2485125"/>
    <lineage>
        <taxon>Bacteria</taxon>
        <taxon>Bacillati</taxon>
        <taxon>Actinomycetota</taxon>
        <taxon>Actinomycetes</taxon>
        <taxon>Micrococcales</taxon>
        <taxon>Micrococcaceae</taxon>
        <taxon>Kocuria</taxon>
    </lineage>
</organism>
<evidence type="ECO:0000256" key="1">
    <source>
        <dbReference type="SAM" id="MobiDB-lite"/>
    </source>
</evidence>
<feature type="region of interest" description="Disordered" evidence="1">
    <location>
        <begin position="1"/>
        <end position="85"/>
    </location>
</feature>
<comment type="caution">
    <text evidence="2">The sequence shown here is derived from an EMBL/GenBank/DDBJ whole genome shotgun (WGS) entry which is preliminary data.</text>
</comment>
<evidence type="ECO:0000313" key="3">
    <source>
        <dbReference type="Proteomes" id="UP000270616"/>
    </source>
</evidence>
<sequence length="85" mass="8851">MPNSAVEQTDRPSTETAKAADGTNTPSDRGTPGAAASKTPEDPKDPSSTTEIDENDLDENGRQPGEGESDTLDSDRPDIYSSAAI</sequence>
<dbReference type="EMBL" id="RKMF01000009">
    <property type="protein sequence ID" value="ROZ63029.1"/>
    <property type="molecule type" value="Genomic_DNA"/>
</dbReference>
<evidence type="ECO:0000313" key="2">
    <source>
        <dbReference type="EMBL" id="ROZ63029.1"/>
    </source>
</evidence>
<dbReference type="AlphaFoldDB" id="A0A3N3ZST7"/>
<name>A0A3N3ZST7_9MICC</name>
<dbReference type="Proteomes" id="UP000270616">
    <property type="component" value="Unassembled WGS sequence"/>
</dbReference>
<reference evidence="2 3" key="1">
    <citation type="submission" date="2018-10" db="EMBL/GenBank/DDBJ databases">
        <title>Kocuria sp. M5W7-7, whole genome shotgun sequence.</title>
        <authorList>
            <person name="Tuo L."/>
        </authorList>
    </citation>
    <scope>NUCLEOTIDE SEQUENCE [LARGE SCALE GENOMIC DNA]</scope>
    <source>
        <strain evidence="2 3">M5W7-7</strain>
    </source>
</reference>
<accession>A0A3N3ZST7</accession>
<proteinExistence type="predicted"/>
<keyword evidence="3" id="KW-1185">Reference proteome</keyword>
<gene>
    <name evidence="2" type="ORF">EDL96_07930</name>
</gene>
<protein>
    <submittedName>
        <fullName evidence="2">Uncharacterized protein</fullName>
    </submittedName>
</protein>